<evidence type="ECO:0000256" key="7">
    <source>
        <dbReference type="ARBA" id="ARBA00048539"/>
    </source>
</evidence>
<keyword evidence="4 8" id="KW-0819">tRNA processing</keyword>
<evidence type="ECO:0000313" key="10">
    <source>
        <dbReference type="EMBL" id="CAG7601794.1"/>
    </source>
</evidence>
<dbReference type="HAMAP" id="MF_01161">
    <property type="entry name" value="tRNA_Ile_lys_synt"/>
    <property type="match status" value="1"/>
</dbReference>
<sequence length="476" mass="53900">MKVADKLTADYLVLRAVSAQTATIHCGESIGIAFSGGLDSTVLLHAASRLFGAHRCVGFHVHHGLSSSADTWRSHCIDVTAKLDIDFDCRSVEIPKMPRKSIEALARDARYAALKQMCSTHGIRTLWLGHHADDQAETVLLQLLRGAGLPGLAAMPLRRLLHEGPVYVRPLLSVFKTSLKAYARQYALCWIDDESNVDTRRARNAVRKHVTPTLEIYFPGYRAALARTARHAAAAQRLLQNLTIADLDTCMFAEPPDSMLERCDTFVPIKYRLSRRSLIKLGYDRAINLLRFWMRQSGLETASEARINEIFRQLYNAGDDTALRITYNRYDLCLYRNKIWWESRADKVSIGKIMPPHDELQWSGQSVWYLPIWRGSIVFMSSDIDDERGVQCSVLKSAPLIVRARLGGERMRLRTGGPLRTLKNLFQEAAIPTWRRHLPLLFVGNMLLWVPKLGIDPNIAGKGRIRIEWHPDILLT</sequence>
<dbReference type="EC" id="6.3.4.19" evidence="8"/>
<dbReference type="PANTHER" id="PTHR43033:SF1">
    <property type="entry name" value="TRNA(ILE)-LYSIDINE SYNTHASE-RELATED"/>
    <property type="match status" value="1"/>
</dbReference>
<feature type="binding site" evidence="8">
    <location>
        <begin position="35"/>
        <end position="40"/>
    </location>
    <ligand>
        <name>ATP</name>
        <dbReference type="ChEBI" id="CHEBI:30616"/>
    </ligand>
</feature>
<dbReference type="NCBIfam" id="TIGR02432">
    <property type="entry name" value="lysidine_TilS_N"/>
    <property type="match status" value="1"/>
</dbReference>
<dbReference type="GO" id="GO:0032267">
    <property type="term" value="F:tRNA(Ile)-lysidine synthase activity"/>
    <property type="evidence" value="ECO:0007669"/>
    <property type="project" value="UniProtKB-EC"/>
</dbReference>
<keyword evidence="3 8" id="KW-0436">Ligase</keyword>
<dbReference type="NCBIfam" id="TIGR02433">
    <property type="entry name" value="lysidine_TilS_C"/>
    <property type="match status" value="1"/>
</dbReference>
<dbReference type="GO" id="GO:0005524">
    <property type="term" value="F:ATP binding"/>
    <property type="evidence" value="ECO:0007669"/>
    <property type="project" value="UniProtKB-UniRule"/>
</dbReference>
<dbReference type="Pfam" id="PF11734">
    <property type="entry name" value="TilS_C"/>
    <property type="match status" value="1"/>
</dbReference>
<comment type="catalytic activity">
    <reaction evidence="7 8">
        <text>cytidine(34) in tRNA(Ile2) + L-lysine + ATP = lysidine(34) in tRNA(Ile2) + AMP + diphosphate + H(+)</text>
        <dbReference type="Rhea" id="RHEA:43744"/>
        <dbReference type="Rhea" id="RHEA-COMP:10625"/>
        <dbReference type="Rhea" id="RHEA-COMP:10670"/>
        <dbReference type="ChEBI" id="CHEBI:15378"/>
        <dbReference type="ChEBI" id="CHEBI:30616"/>
        <dbReference type="ChEBI" id="CHEBI:32551"/>
        <dbReference type="ChEBI" id="CHEBI:33019"/>
        <dbReference type="ChEBI" id="CHEBI:82748"/>
        <dbReference type="ChEBI" id="CHEBI:83665"/>
        <dbReference type="ChEBI" id="CHEBI:456215"/>
        <dbReference type="EC" id="6.3.4.19"/>
    </reaction>
</comment>
<name>A0A916NFK2_9BURK</name>
<dbReference type="KEGG" id="vtr:MYVALT_F_02640"/>
<evidence type="ECO:0000256" key="2">
    <source>
        <dbReference type="ARBA" id="ARBA00022490"/>
    </source>
</evidence>
<comment type="domain">
    <text evidence="8">The N-terminal region contains the highly conserved SGGXDS motif, predicted to be a P-loop motif involved in ATP binding.</text>
</comment>
<dbReference type="CDD" id="cd01992">
    <property type="entry name" value="TilS_N"/>
    <property type="match status" value="1"/>
</dbReference>
<evidence type="ECO:0000256" key="6">
    <source>
        <dbReference type="ARBA" id="ARBA00022840"/>
    </source>
</evidence>
<dbReference type="RefSeq" id="WP_216796958.1">
    <property type="nucleotide sequence ID" value="NZ_OU343031.1"/>
</dbReference>
<dbReference type="GO" id="GO:0005737">
    <property type="term" value="C:cytoplasm"/>
    <property type="evidence" value="ECO:0007669"/>
    <property type="project" value="UniProtKB-SubCell"/>
</dbReference>
<evidence type="ECO:0000256" key="1">
    <source>
        <dbReference type="ARBA" id="ARBA00004496"/>
    </source>
</evidence>
<dbReference type="InterPro" id="IPR012094">
    <property type="entry name" value="tRNA_Ile_lys_synt"/>
</dbReference>
<dbReference type="InterPro" id="IPR015262">
    <property type="entry name" value="tRNA_Ile_lys_synt_subst-bd"/>
</dbReference>
<evidence type="ECO:0000256" key="5">
    <source>
        <dbReference type="ARBA" id="ARBA00022741"/>
    </source>
</evidence>
<evidence type="ECO:0000256" key="3">
    <source>
        <dbReference type="ARBA" id="ARBA00022598"/>
    </source>
</evidence>
<comment type="subcellular location">
    <subcellularLocation>
        <location evidence="1 8">Cytoplasm</location>
    </subcellularLocation>
</comment>
<comment type="similarity">
    <text evidence="8">Belongs to the tRNA(Ile)-lysidine synthase family.</text>
</comment>
<evidence type="ECO:0000313" key="11">
    <source>
        <dbReference type="Proteomes" id="UP000693996"/>
    </source>
</evidence>
<proteinExistence type="inferred from homology"/>
<comment type="function">
    <text evidence="8">Ligates lysine onto the cytidine present at position 34 of the AUA codon-specific tRNA(Ile) that contains the anticodon CAU, in an ATP-dependent manner. Cytidine is converted to lysidine, thus changing the amino acid specificity of the tRNA from methionine to isoleucine.</text>
</comment>
<dbReference type="PANTHER" id="PTHR43033">
    <property type="entry name" value="TRNA(ILE)-LYSIDINE SYNTHASE-RELATED"/>
    <property type="match status" value="1"/>
</dbReference>
<feature type="domain" description="Lysidine-tRNA(Ile) synthetase C-terminal" evidence="9">
    <location>
        <begin position="400"/>
        <end position="469"/>
    </location>
</feature>
<dbReference type="SMART" id="SM00977">
    <property type="entry name" value="TilS_C"/>
    <property type="match status" value="1"/>
</dbReference>
<evidence type="ECO:0000256" key="4">
    <source>
        <dbReference type="ARBA" id="ARBA00022694"/>
    </source>
</evidence>
<dbReference type="InterPro" id="IPR011063">
    <property type="entry name" value="TilS/TtcA_N"/>
</dbReference>
<dbReference type="InterPro" id="IPR012796">
    <property type="entry name" value="Lysidine-tRNA-synth_C"/>
</dbReference>
<keyword evidence="6 8" id="KW-0067">ATP-binding</keyword>
<keyword evidence="5 8" id="KW-0547">Nucleotide-binding</keyword>
<keyword evidence="2 8" id="KW-0963">Cytoplasm</keyword>
<gene>
    <name evidence="8 10" type="primary">tilS</name>
    <name evidence="10" type="ORF">MYVALT_F_02640</name>
</gene>
<dbReference type="EMBL" id="OU343031">
    <property type="protein sequence ID" value="CAG7601794.1"/>
    <property type="molecule type" value="Genomic_DNA"/>
</dbReference>
<dbReference type="InterPro" id="IPR012795">
    <property type="entry name" value="tRNA_Ile_lys_synt_N"/>
</dbReference>
<dbReference type="GO" id="GO:0006400">
    <property type="term" value="P:tRNA modification"/>
    <property type="evidence" value="ECO:0007669"/>
    <property type="project" value="UniProtKB-UniRule"/>
</dbReference>
<evidence type="ECO:0000256" key="8">
    <source>
        <dbReference type="HAMAP-Rule" id="MF_01161"/>
    </source>
</evidence>
<dbReference type="Proteomes" id="UP000693996">
    <property type="component" value="Chromosome"/>
</dbReference>
<accession>A0A916NFK2</accession>
<keyword evidence="11" id="KW-1185">Reference proteome</keyword>
<organism evidence="10 11">
    <name type="scientific">Candidatus Vallotiella hemipterorum</name>
    <dbReference type="NCBI Taxonomy" id="1177213"/>
    <lineage>
        <taxon>Bacteria</taxon>
        <taxon>Pseudomonadati</taxon>
        <taxon>Pseudomonadota</taxon>
        <taxon>Betaproteobacteria</taxon>
        <taxon>Burkholderiales</taxon>
        <taxon>Burkholderiaceae</taxon>
        <taxon>Candidatus Vallotiella</taxon>
    </lineage>
</organism>
<dbReference type="Pfam" id="PF09179">
    <property type="entry name" value="TilS"/>
    <property type="match status" value="1"/>
</dbReference>
<dbReference type="AlphaFoldDB" id="A0A916NFK2"/>
<dbReference type="Pfam" id="PF01171">
    <property type="entry name" value="ATP_bind_3"/>
    <property type="match status" value="1"/>
</dbReference>
<evidence type="ECO:0000259" key="9">
    <source>
        <dbReference type="SMART" id="SM00977"/>
    </source>
</evidence>
<reference evidence="10" key="1">
    <citation type="submission" date="2021-06" db="EMBL/GenBank/DDBJ databases">
        <authorList>
            <person name="Szabo G."/>
        </authorList>
    </citation>
    <scope>NUCLEOTIDE SEQUENCE</scope>
    <source>
        <strain evidence="10">MYVALT</strain>
    </source>
</reference>
<protein>
    <recommendedName>
        <fullName evidence="8">tRNA(Ile)-lysidine synthase</fullName>
        <ecNumber evidence="8">6.3.4.19</ecNumber>
    </recommendedName>
    <alternativeName>
        <fullName evidence="8">tRNA(Ile)-2-lysyl-cytidine synthase</fullName>
    </alternativeName>
    <alternativeName>
        <fullName evidence="8">tRNA(Ile)-lysidine synthetase</fullName>
    </alternativeName>
</protein>